<dbReference type="InterPro" id="IPR010992">
    <property type="entry name" value="IHF-like_DNA-bd_dom_sf"/>
</dbReference>
<evidence type="ECO:0000256" key="9">
    <source>
        <dbReference type="ARBA" id="ARBA00046140"/>
    </source>
</evidence>
<dbReference type="EMBL" id="UOFJ01000282">
    <property type="protein sequence ID" value="VAW67594.1"/>
    <property type="molecule type" value="Genomic_DNA"/>
</dbReference>
<evidence type="ECO:0000256" key="8">
    <source>
        <dbReference type="ARBA" id="ARBA00033227"/>
    </source>
</evidence>
<dbReference type="Gene3D" id="4.10.520.10">
    <property type="entry name" value="IHF-like DNA-binding proteins"/>
    <property type="match status" value="1"/>
</dbReference>
<dbReference type="Pfam" id="PF00216">
    <property type="entry name" value="Bac_DNA_binding"/>
    <property type="match status" value="1"/>
</dbReference>
<keyword evidence="4" id="KW-0235">DNA replication</keyword>
<dbReference type="GO" id="GO:0044423">
    <property type="term" value="C:virion component"/>
    <property type="evidence" value="ECO:0007669"/>
    <property type="project" value="UniProtKB-KW"/>
</dbReference>
<evidence type="ECO:0000256" key="10">
    <source>
        <dbReference type="SAM" id="MobiDB-lite"/>
    </source>
</evidence>
<evidence type="ECO:0000256" key="5">
    <source>
        <dbReference type="ARBA" id="ARBA00022844"/>
    </source>
</evidence>
<proteinExistence type="predicted"/>
<dbReference type="PANTHER" id="PTHR33175">
    <property type="entry name" value="DNA-BINDING PROTEIN HU"/>
    <property type="match status" value="1"/>
</dbReference>
<gene>
    <name evidence="11" type="ORF">MNBD_GAMMA10-184</name>
</gene>
<evidence type="ECO:0000256" key="4">
    <source>
        <dbReference type="ARBA" id="ARBA00022705"/>
    </source>
</evidence>
<dbReference type="SUPFAM" id="SSF47729">
    <property type="entry name" value="IHF-like DNA-binding proteins"/>
    <property type="match status" value="1"/>
</dbReference>
<accession>A0A3B0YFN3</accession>
<comment type="subunit">
    <text evidence="2">Homodimer.</text>
</comment>
<dbReference type="GO" id="GO:0030527">
    <property type="term" value="F:structural constituent of chromatin"/>
    <property type="evidence" value="ECO:0007669"/>
    <property type="project" value="InterPro"/>
</dbReference>
<keyword evidence="6" id="KW-0426">Late protein</keyword>
<sequence>MAVKKKAAKKKVAKKKAAASAVKKPPTKSEILNHISADTELSRKEVSAVLESLSGLIEKNLKPRGPGFFNLPGLLKIKVIKKPATKARLGTNPFNGEEMMFKAKPARKVVKVLALKGLKDMV</sequence>
<evidence type="ECO:0000256" key="2">
    <source>
        <dbReference type="ARBA" id="ARBA00011738"/>
    </source>
</evidence>
<dbReference type="AlphaFoldDB" id="A0A3B0YFN3"/>
<protein>
    <recommendedName>
        <fullName evidence="3">Viral histone-like protein</fullName>
    </recommendedName>
    <alternativeName>
        <fullName evidence="8">DNA-binding protein pA104R</fullName>
    </alternativeName>
    <alternativeName>
        <fullName evidence="7">pA104R</fullName>
    </alternativeName>
</protein>
<dbReference type="InterPro" id="IPR000119">
    <property type="entry name" value="Hist_DNA-bd"/>
</dbReference>
<dbReference type="GO" id="GO:0005829">
    <property type="term" value="C:cytosol"/>
    <property type="evidence" value="ECO:0007669"/>
    <property type="project" value="TreeGrafter"/>
</dbReference>
<dbReference type="GO" id="GO:0003677">
    <property type="term" value="F:DNA binding"/>
    <property type="evidence" value="ECO:0007669"/>
    <property type="project" value="UniProtKB-KW"/>
</dbReference>
<evidence type="ECO:0000256" key="1">
    <source>
        <dbReference type="ARBA" id="ARBA00004328"/>
    </source>
</evidence>
<feature type="compositionally biased region" description="Basic residues" evidence="10">
    <location>
        <begin position="1"/>
        <end position="17"/>
    </location>
</feature>
<name>A0A3B0YFN3_9ZZZZ</name>
<comment type="function">
    <text evidence="9">DNA-binding protein that plays a critical role in nucleoid compaction, genome replication and DNA replication and transcription. Binds to both ssDNA and dsDNA with a binding site covering about 15 nucleotides. Displays DNA-supercoiling activity only when associated with the viral DNA topoisomerase 2.</text>
</comment>
<feature type="region of interest" description="Disordered" evidence="10">
    <location>
        <begin position="1"/>
        <end position="26"/>
    </location>
</feature>
<dbReference type="PANTHER" id="PTHR33175:SF13">
    <property type="entry name" value="HISTONE-LIKE PROTEIN"/>
    <property type="match status" value="1"/>
</dbReference>
<evidence type="ECO:0000256" key="3">
    <source>
        <dbReference type="ARBA" id="ARBA00016145"/>
    </source>
</evidence>
<keyword evidence="5" id="KW-0946">Virion</keyword>
<reference evidence="11" key="1">
    <citation type="submission" date="2018-06" db="EMBL/GenBank/DDBJ databases">
        <authorList>
            <person name="Zhirakovskaya E."/>
        </authorList>
    </citation>
    <scope>NUCLEOTIDE SEQUENCE</scope>
</reference>
<evidence type="ECO:0000256" key="6">
    <source>
        <dbReference type="ARBA" id="ARBA00022921"/>
    </source>
</evidence>
<comment type="subcellular location">
    <subcellularLocation>
        <location evidence="1">Virion</location>
    </subcellularLocation>
</comment>
<dbReference type="GO" id="GO:0006260">
    <property type="term" value="P:DNA replication"/>
    <property type="evidence" value="ECO:0007669"/>
    <property type="project" value="UniProtKB-KW"/>
</dbReference>
<keyword evidence="11" id="KW-0238">DNA-binding</keyword>
<organism evidence="11">
    <name type="scientific">hydrothermal vent metagenome</name>
    <dbReference type="NCBI Taxonomy" id="652676"/>
    <lineage>
        <taxon>unclassified sequences</taxon>
        <taxon>metagenomes</taxon>
        <taxon>ecological metagenomes</taxon>
    </lineage>
</organism>
<evidence type="ECO:0000313" key="11">
    <source>
        <dbReference type="EMBL" id="VAW67594.1"/>
    </source>
</evidence>
<evidence type="ECO:0000256" key="7">
    <source>
        <dbReference type="ARBA" id="ARBA00033120"/>
    </source>
</evidence>
<dbReference type="CDD" id="cd13834">
    <property type="entry name" value="HU_like"/>
    <property type="match status" value="1"/>
</dbReference>